<evidence type="ECO:0000313" key="2">
    <source>
        <dbReference type="EMBL" id="GIF01619.1"/>
    </source>
</evidence>
<dbReference type="InterPro" id="IPR043917">
    <property type="entry name" value="DUF5753"/>
</dbReference>
<dbReference type="AlphaFoldDB" id="A0A919MZJ9"/>
<keyword evidence="3" id="KW-1185">Reference proteome</keyword>
<dbReference type="Pfam" id="PF19054">
    <property type="entry name" value="DUF5753"/>
    <property type="match status" value="1"/>
</dbReference>
<protein>
    <recommendedName>
        <fullName evidence="1">DUF5753 domain-containing protein</fullName>
    </recommendedName>
</protein>
<organism evidence="2 3">
    <name type="scientific">Paractinoplanes rishiriensis</name>
    <dbReference type="NCBI Taxonomy" id="1050105"/>
    <lineage>
        <taxon>Bacteria</taxon>
        <taxon>Bacillati</taxon>
        <taxon>Actinomycetota</taxon>
        <taxon>Actinomycetes</taxon>
        <taxon>Micromonosporales</taxon>
        <taxon>Micromonosporaceae</taxon>
        <taxon>Paractinoplanes</taxon>
    </lineage>
</organism>
<comment type="caution">
    <text evidence="2">The sequence shown here is derived from an EMBL/GenBank/DDBJ whole genome shotgun (WGS) entry which is preliminary data.</text>
</comment>
<dbReference type="Proteomes" id="UP000636960">
    <property type="component" value="Unassembled WGS sequence"/>
</dbReference>
<dbReference type="EMBL" id="BOMV01000107">
    <property type="protein sequence ID" value="GIF01619.1"/>
    <property type="molecule type" value="Genomic_DNA"/>
</dbReference>
<evidence type="ECO:0000259" key="1">
    <source>
        <dbReference type="Pfam" id="PF19054"/>
    </source>
</evidence>
<feature type="domain" description="DUF5753" evidence="1">
    <location>
        <begin position="2"/>
        <end position="114"/>
    </location>
</feature>
<name>A0A919MZJ9_9ACTN</name>
<reference evidence="2" key="1">
    <citation type="submission" date="2021-01" db="EMBL/GenBank/DDBJ databases">
        <title>Whole genome shotgun sequence of Actinoplanes rishiriensis NBRC 108556.</title>
        <authorList>
            <person name="Komaki H."/>
            <person name="Tamura T."/>
        </authorList>
    </citation>
    <scope>NUCLEOTIDE SEQUENCE</scope>
    <source>
        <strain evidence="2">NBRC 108556</strain>
    </source>
</reference>
<proteinExistence type="predicted"/>
<accession>A0A919MZJ9</accession>
<gene>
    <name evidence="2" type="ORF">Ari01nite_90830</name>
</gene>
<sequence>MQYRALLDESIFLREVVAGDVMFDQTIYLIDIALHWRGVEIRVLPFARPAGQALPSTSFSIYRYREPTDFVVVAVETDDTDLIITEPTNTHPYINRFETLSGQAWPAAATLEFLFRQIERPGGVRRSA</sequence>
<evidence type="ECO:0000313" key="3">
    <source>
        <dbReference type="Proteomes" id="UP000636960"/>
    </source>
</evidence>